<dbReference type="SUPFAM" id="SSF55718">
    <property type="entry name" value="SCP-like"/>
    <property type="match status" value="1"/>
</dbReference>
<protein>
    <submittedName>
        <fullName evidence="1">Alkyl sulfatase BDS1-like metallo-beta-lactamase superfamily hydrolase</fullName>
    </submittedName>
</protein>
<dbReference type="GO" id="GO:0016787">
    <property type="term" value="F:hydrolase activity"/>
    <property type="evidence" value="ECO:0007669"/>
    <property type="project" value="UniProtKB-KW"/>
</dbReference>
<sequence>MKPESKELLAEEGTITASGDLATVQALVELLDTFDGQFPIVFP</sequence>
<dbReference type="AlphaFoldDB" id="A0A7W5AW98"/>
<gene>
    <name evidence="1" type="ORF">FHS18_001707</name>
</gene>
<dbReference type="Gene3D" id="3.30.1050.10">
    <property type="entry name" value="SCP2 sterol-binding domain"/>
    <property type="match status" value="1"/>
</dbReference>
<keyword evidence="1" id="KW-0378">Hydrolase</keyword>
<dbReference type="RefSeq" id="WP_281378690.1">
    <property type="nucleotide sequence ID" value="NZ_JACHXK010000003.1"/>
</dbReference>
<reference evidence="1 2" key="1">
    <citation type="submission" date="2020-08" db="EMBL/GenBank/DDBJ databases">
        <title>Genomic Encyclopedia of Type Strains, Phase III (KMG-III): the genomes of soil and plant-associated and newly described type strains.</title>
        <authorList>
            <person name="Whitman W."/>
        </authorList>
    </citation>
    <scope>NUCLEOTIDE SEQUENCE [LARGE SCALE GENOMIC DNA]</scope>
    <source>
        <strain evidence="1 2">CECT 5862</strain>
    </source>
</reference>
<dbReference type="EMBL" id="JACHXK010000003">
    <property type="protein sequence ID" value="MBB3109644.1"/>
    <property type="molecule type" value="Genomic_DNA"/>
</dbReference>
<accession>A0A7W5AW98</accession>
<dbReference type="Proteomes" id="UP000570361">
    <property type="component" value="Unassembled WGS sequence"/>
</dbReference>
<dbReference type="InterPro" id="IPR036527">
    <property type="entry name" value="SCP2_sterol-bd_dom_sf"/>
</dbReference>
<keyword evidence="2" id="KW-1185">Reference proteome</keyword>
<proteinExistence type="predicted"/>
<organism evidence="1 2">
    <name type="scientific">Paenibacillus phyllosphaerae</name>
    <dbReference type="NCBI Taxonomy" id="274593"/>
    <lineage>
        <taxon>Bacteria</taxon>
        <taxon>Bacillati</taxon>
        <taxon>Bacillota</taxon>
        <taxon>Bacilli</taxon>
        <taxon>Bacillales</taxon>
        <taxon>Paenibacillaceae</taxon>
        <taxon>Paenibacillus</taxon>
    </lineage>
</organism>
<evidence type="ECO:0000313" key="1">
    <source>
        <dbReference type="EMBL" id="MBB3109644.1"/>
    </source>
</evidence>
<comment type="caution">
    <text evidence="1">The sequence shown here is derived from an EMBL/GenBank/DDBJ whole genome shotgun (WGS) entry which is preliminary data.</text>
</comment>
<evidence type="ECO:0000313" key="2">
    <source>
        <dbReference type="Proteomes" id="UP000570361"/>
    </source>
</evidence>
<name>A0A7W5AW98_9BACL</name>